<feature type="domain" description="SpaA-like prealbumin fold" evidence="7">
    <location>
        <begin position="458"/>
        <end position="559"/>
    </location>
</feature>
<feature type="domain" description="SpaA-like prealbumin fold" evidence="7">
    <location>
        <begin position="362"/>
        <end position="437"/>
    </location>
</feature>
<dbReference type="AlphaFoldDB" id="A0A7G9GBV1"/>
<dbReference type="KEGG" id="whj:H9Q79_15575"/>
<evidence type="ECO:0000256" key="2">
    <source>
        <dbReference type="ARBA" id="ARBA00022525"/>
    </source>
</evidence>
<feature type="domain" description="Bacterial repeat" evidence="9">
    <location>
        <begin position="47"/>
        <end position="120"/>
    </location>
</feature>
<feature type="transmembrane region" description="Helical" evidence="5">
    <location>
        <begin position="1218"/>
        <end position="1238"/>
    </location>
</feature>
<dbReference type="Pfam" id="PF17802">
    <property type="entry name" value="SpaA"/>
    <property type="match status" value="2"/>
</dbReference>
<evidence type="ECO:0000256" key="6">
    <source>
        <dbReference type="SAM" id="SignalP"/>
    </source>
</evidence>
<dbReference type="RefSeq" id="WP_249328698.1">
    <property type="nucleotide sequence ID" value="NZ_CP060635.1"/>
</dbReference>
<feature type="domain" description="Thioester" evidence="10">
    <location>
        <begin position="191"/>
        <end position="315"/>
    </location>
</feature>
<keyword evidence="5" id="KW-1133">Transmembrane helix</keyword>
<dbReference type="PANTHER" id="PTHR36108">
    <property type="entry name" value="COLOSSIN-B-RELATED"/>
    <property type="match status" value="1"/>
</dbReference>
<dbReference type="InterPro" id="IPR046751">
    <property type="entry name" value="TED_2"/>
</dbReference>
<comment type="similarity">
    <text evidence="1">Belongs to the serine-aspartate repeat-containing protein (SDr) family.</text>
</comment>
<keyword evidence="2" id="KW-0964">Secreted</keyword>
<dbReference type="Pfam" id="PF18998">
    <property type="entry name" value="Flg_new_2"/>
    <property type="match status" value="1"/>
</dbReference>
<keyword evidence="12" id="KW-1185">Reference proteome</keyword>
<dbReference type="Gene3D" id="2.60.40.10">
    <property type="entry name" value="Immunoglobulins"/>
    <property type="match status" value="2"/>
</dbReference>
<dbReference type="InterPro" id="IPR041100">
    <property type="entry name" value="TQ"/>
</dbReference>
<organism evidence="11 12">
    <name type="scientific">Wansuia hejianensis</name>
    <dbReference type="NCBI Taxonomy" id="2763667"/>
    <lineage>
        <taxon>Bacteria</taxon>
        <taxon>Bacillati</taxon>
        <taxon>Bacillota</taxon>
        <taxon>Clostridia</taxon>
        <taxon>Lachnospirales</taxon>
        <taxon>Lachnospiraceae</taxon>
        <taxon>Wansuia</taxon>
    </lineage>
</organism>
<feature type="compositionally biased region" description="Basic and acidic residues" evidence="4">
    <location>
        <begin position="125"/>
        <end position="149"/>
    </location>
</feature>
<evidence type="ECO:0000313" key="12">
    <source>
        <dbReference type="Proteomes" id="UP000515860"/>
    </source>
</evidence>
<reference evidence="11 12" key="1">
    <citation type="submission" date="2020-08" db="EMBL/GenBank/DDBJ databases">
        <authorList>
            <person name="Liu C."/>
            <person name="Sun Q."/>
        </authorList>
    </citation>
    <scope>NUCLEOTIDE SEQUENCE [LARGE SCALE GENOMIC DNA]</scope>
    <source>
        <strain evidence="11 12">NSJ-29</strain>
    </source>
</reference>
<dbReference type="SUPFAM" id="SSF49478">
    <property type="entry name" value="Cna protein B-type domain"/>
    <property type="match status" value="1"/>
</dbReference>
<dbReference type="Proteomes" id="UP000515860">
    <property type="component" value="Chromosome"/>
</dbReference>
<evidence type="ECO:0000259" key="7">
    <source>
        <dbReference type="Pfam" id="PF17802"/>
    </source>
</evidence>
<dbReference type="EMBL" id="CP060635">
    <property type="protein sequence ID" value="QNM08283.1"/>
    <property type="molecule type" value="Genomic_DNA"/>
</dbReference>
<sequence length="1258" mass="136381">MIRNKRIMRLAAAILCLAVIGSGMPVYAAAEAAPEETDPLPETYLLQLEQTEHGELLADGTKEETRGVVAGETVILQAFPEDGYELQAWETDGTEWEGKELEVSFTMPAQDVGIRALFVEQKVEESLKGQETEGEPGKQAKEQPKKAEALEAPEETAEGRAQAEKDEDAPEAVPEKKPQLFAAGLRGSIYIQNSGIIQYPADFGNAYEWDYWVDGNRAYCVNPQMAGPESGYYSSSAASEISNQALAKVLYYGYGGDGDITANVIGGDASRRHVVTHTASAIAYGDPNPYYNCTQAGIDAANQFYAAALAQPDLPAGSFRLIRIHAAEGMQDIAYLIIDIQYGNLAVQKFSANPSISDNNACYSLEGAVFTVYQAGTDQVVGTITTDADGYGHLEHLQTGSYDIQETTAPKGFLVDSSRHTVSISGNTTFTYYFTDEPGNDPINIFLFKRDIETEKPQGSAKLEGAEYTVKYYDTEMATDPAEAGLMEKYTWVLKTDENGRAYLDNAHKISGDEFVIGLHGNPVLPLGTITIQERKAPEGYLLNNTVYVANTILQNGSVSTTNLPNDENYAATEQVKRGDLEFIKLDADDDSPMVGIPFRITSETTGESHIIVTDENGHVSTKLAKHSYQTNSNDGVTDESDYSSSFGVWFGESDPDDNKGALLYDTYTLEELSCSANYGKDLLVLSGIPVMEAGVSIDLGELSNQTIRMKSEAVDTKTGTHTIAAERDARIADTYILQGLTAGRTYRLAVSARDAKTGALIERNGVPVTAEVMVVPEGSSASATAELTLDTSSMEGTAIVCTAELYWLDQKIASHEDLLDQAQTVYVPTMGTTARDGQTGSHTGSVREKITLIDTVVYTGLTPGKEYRVFGTLMVRETGEELLADGKPVTAETVFTPKERDGSVELVFSFDSCALAGQTLVAFEAITCQGIHVVSHKEIDEEGQSVHYPRIGTSARGAATGDSQAAVSEVAILTDRVEYENLISGETYLLKGRLMDRETGDPLLVNGIEVTAEQSFTPEKADGEIELTFVFDATACRGKTLVVFEEVYREEVLLEAEADLENETQTIYIPEIRTTAKDQTSKTHTGTIGTKTVIVDTVSYSNLLPGKKYRVSGKLMLQSTGETLRMDGKEVTAETTFTAEESSGTVELSFSVDSSSLWGETLVVFEDLYREGLLLVSHADLEDEEQSVRYPKLGWIVTGGGSGSYRAGRVVTGDVAGMLRTVEGLGLAAAILVCLVIGRSRQRRACVVKEESYETKE</sequence>
<evidence type="ECO:0000256" key="1">
    <source>
        <dbReference type="ARBA" id="ARBA00007257"/>
    </source>
</evidence>
<evidence type="ECO:0000259" key="9">
    <source>
        <dbReference type="Pfam" id="PF18998"/>
    </source>
</evidence>
<feature type="domain" description="T-Q ester bond containing" evidence="8">
    <location>
        <begin position="950"/>
        <end position="1069"/>
    </location>
</feature>
<feature type="domain" description="T-Q ester bond containing" evidence="8">
    <location>
        <begin position="710"/>
        <end position="828"/>
    </location>
</feature>
<dbReference type="InterPro" id="IPR013783">
    <property type="entry name" value="Ig-like_fold"/>
</dbReference>
<name>A0A7G9GBV1_9FIRM</name>
<dbReference type="Pfam" id="PF20610">
    <property type="entry name" value="TED_2"/>
    <property type="match status" value="1"/>
</dbReference>
<dbReference type="NCBIfam" id="NF033903">
    <property type="entry name" value="VaFE_rpt"/>
    <property type="match status" value="4"/>
</dbReference>
<feature type="region of interest" description="Disordered" evidence="4">
    <location>
        <begin position="125"/>
        <end position="174"/>
    </location>
</feature>
<dbReference type="InterPro" id="IPR041033">
    <property type="entry name" value="SpaA_PFL_dom_1"/>
</dbReference>
<gene>
    <name evidence="11" type="ORF">H9Q79_15575</name>
</gene>
<proteinExistence type="inferred from homology"/>
<feature type="chain" id="PRO_5028887434" evidence="6">
    <location>
        <begin position="29"/>
        <end position="1258"/>
    </location>
</feature>
<feature type="signal peptide" evidence="6">
    <location>
        <begin position="1"/>
        <end position="28"/>
    </location>
</feature>
<evidence type="ECO:0000256" key="3">
    <source>
        <dbReference type="ARBA" id="ARBA00022729"/>
    </source>
</evidence>
<feature type="domain" description="T-Q ester bond containing" evidence="8">
    <location>
        <begin position="1071"/>
        <end position="1190"/>
    </location>
</feature>
<accession>A0A7G9GBV1</accession>
<protein>
    <submittedName>
        <fullName evidence="11">VaFE repeat-containing surface-anchored protein</fullName>
    </submittedName>
</protein>
<dbReference type="Gene3D" id="2.60.40.3930">
    <property type="match status" value="4"/>
</dbReference>
<evidence type="ECO:0000256" key="4">
    <source>
        <dbReference type="SAM" id="MobiDB-lite"/>
    </source>
</evidence>
<evidence type="ECO:0000259" key="8">
    <source>
        <dbReference type="Pfam" id="PF18202"/>
    </source>
</evidence>
<keyword evidence="5" id="KW-0472">Membrane</keyword>
<evidence type="ECO:0000259" key="10">
    <source>
        <dbReference type="Pfam" id="PF20610"/>
    </source>
</evidence>
<evidence type="ECO:0000256" key="5">
    <source>
        <dbReference type="SAM" id="Phobius"/>
    </source>
</evidence>
<feature type="domain" description="T-Q ester bond containing" evidence="8">
    <location>
        <begin position="829"/>
        <end position="948"/>
    </location>
</feature>
<keyword evidence="5" id="KW-0812">Transmembrane</keyword>
<evidence type="ECO:0000313" key="11">
    <source>
        <dbReference type="EMBL" id="QNM08283.1"/>
    </source>
</evidence>
<dbReference type="Pfam" id="PF18202">
    <property type="entry name" value="TQ"/>
    <property type="match status" value="4"/>
</dbReference>
<dbReference type="PANTHER" id="PTHR36108:SF13">
    <property type="entry name" value="COLOSSIN-B-RELATED"/>
    <property type="match status" value="1"/>
</dbReference>
<dbReference type="InterPro" id="IPR044060">
    <property type="entry name" value="Bacterial_rp_domain"/>
</dbReference>
<keyword evidence="3 6" id="KW-0732">Signal</keyword>